<feature type="compositionally biased region" description="Basic and acidic residues" evidence="1">
    <location>
        <begin position="76"/>
        <end position="86"/>
    </location>
</feature>
<proteinExistence type="predicted"/>
<dbReference type="Proteomes" id="UP000541347">
    <property type="component" value="Unassembled WGS sequence"/>
</dbReference>
<sequence>MVDRAETRLRLVEALTRTDGRMARENPEQLVAAARVLESYVFDGSSFATSVAISETNVVQPPQARRGRPPKIPGTDADKDGQDLLA</sequence>
<dbReference type="EMBL" id="JAABLP010000002">
    <property type="protein sequence ID" value="NBN64132.1"/>
    <property type="molecule type" value="Genomic_DNA"/>
</dbReference>
<gene>
    <name evidence="2" type="ORF">GWI71_10615</name>
</gene>
<comment type="caution">
    <text evidence="2">The sequence shown here is derived from an EMBL/GenBank/DDBJ whole genome shotgun (WGS) entry which is preliminary data.</text>
</comment>
<name>A0ABW9ZJL3_9HYPH</name>
<evidence type="ECO:0000256" key="1">
    <source>
        <dbReference type="SAM" id="MobiDB-lite"/>
    </source>
</evidence>
<evidence type="ECO:0000313" key="3">
    <source>
        <dbReference type="Proteomes" id="UP000541347"/>
    </source>
</evidence>
<reference evidence="2 3" key="1">
    <citation type="submission" date="2020-01" db="EMBL/GenBank/DDBJ databases">
        <authorList>
            <person name="Peng S.Y."/>
            <person name="Li J."/>
            <person name="Wang M."/>
            <person name="Wang L."/>
            <person name="Wang C.Q."/>
            <person name="Wang J.R."/>
        </authorList>
    </citation>
    <scope>NUCLEOTIDE SEQUENCE [LARGE SCALE GENOMIC DNA]</scope>
    <source>
        <strain evidence="2 3">XCT-34</strain>
    </source>
</reference>
<keyword evidence="3" id="KW-1185">Reference proteome</keyword>
<protein>
    <submittedName>
        <fullName evidence="2">Uncharacterized protein</fullName>
    </submittedName>
</protein>
<accession>A0ABW9ZJL3</accession>
<dbReference type="RefSeq" id="WP_161676069.1">
    <property type="nucleotide sequence ID" value="NZ_JAABLP010000002.1"/>
</dbReference>
<organism evidence="2 3">
    <name type="scientific">Pannonibacter tanglangensis</name>
    <dbReference type="NCBI Taxonomy" id="2750084"/>
    <lineage>
        <taxon>Bacteria</taxon>
        <taxon>Pseudomonadati</taxon>
        <taxon>Pseudomonadota</taxon>
        <taxon>Alphaproteobacteria</taxon>
        <taxon>Hyphomicrobiales</taxon>
        <taxon>Stappiaceae</taxon>
        <taxon>Pannonibacter</taxon>
    </lineage>
</organism>
<evidence type="ECO:0000313" key="2">
    <source>
        <dbReference type="EMBL" id="NBN64132.1"/>
    </source>
</evidence>
<feature type="region of interest" description="Disordered" evidence="1">
    <location>
        <begin position="58"/>
        <end position="86"/>
    </location>
</feature>